<organism evidence="2 3">
    <name type="scientific">Oceanobacillus iheyensis (strain DSM 14371 / CIP 107618 / JCM 11309 / KCTC 3954 / HTE831)</name>
    <dbReference type="NCBI Taxonomy" id="221109"/>
    <lineage>
        <taxon>Bacteria</taxon>
        <taxon>Bacillati</taxon>
        <taxon>Bacillota</taxon>
        <taxon>Bacilli</taxon>
        <taxon>Bacillales</taxon>
        <taxon>Bacillaceae</taxon>
        <taxon>Oceanobacillus</taxon>
    </lineage>
</organism>
<reference evidence="2 3" key="2">
    <citation type="journal article" date="2002" name="Nucleic Acids Res.">
        <title>Genome sequence of Oceanobacillus iheyensis isolated from the Iheya Ridge and its unexpected adaptive capabilities to extreme environments.</title>
        <authorList>
            <person name="Takami H."/>
            <person name="Takaki Y."/>
            <person name="Uchiyama I."/>
        </authorList>
    </citation>
    <scope>NUCLEOTIDE SEQUENCE [LARGE SCALE GENOMIC DNA]</scope>
    <source>
        <strain evidence="3">DSM 14371 / CIP 107618 / JCM 11309 / KCTC 3954 / HTE831</strain>
    </source>
</reference>
<protein>
    <submittedName>
        <fullName evidence="2">Uncharacterized protein</fullName>
    </submittedName>
</protein>
<sequence>MEKSSTVKAKLLLSIIVVPPLIAFSEIDDSFNRWLVTLLWGLFFIFIIQPFISKRF</sequence>
<evidence type="ECO:0000313" key="3">
    <source>
        <dbReference type="Proteomes" id="UP000000822"/>
    </source>
</evidence>
<keyword evidence="1" id="KW-1133">Transmembrane helix</keyword>
<dbReference type="AlphaFoldDB" id="Q8ETJ3"/>
<feature type="transmembrane region" description="Helical" evidence="1">
    <location>
        <begin position="33"/>
        <end position="52"/>
    </location>
</feature>
<proteinExistence type="predicted"/>
<accession>Q8ETJ3</accession>
<dbReference type="EMBL" id="BA000028">
    <property type="protein sequence ID" value="BAC12223.1"/>
    <property type="molecule type" value="Genomic_DNA"/>
</dbReference>
<dbReference type="Proteomes" id="UP000000822">
    <property type="component" value="Chromosome"/>
</dbReference>
<name>Q8ETJ3_OCEIH</name>
<dbReference type="HOGENOM" id="CLU_3009823_0_0_9"/>
<keyword evidence="1" id="KW-0472">Membrane</keyword>
<evidence type="ECO:0000313" key="2">
    <source>
        <dbReference type="EMBL" id="BAC12223.1"/>
    </source>
</evidence>
<keyword evidence="3" id="KW-1185">Reference proteome</keyword>
<keyword evidence="1" id="KW-0812">Transmembrane</keyword>
<gene>
    <name evidence="2" type="ordered locus">OB0267</name>
</gene>
<evidence type="ECO:0000256" key="1">
    <source>
        <dbReference type="SAM" id="Phobius"/>
    </source>
</evidence>
<reference evidence="2 3" key="1">
    <citation type="journal article" date="2001" name="FEMS Microbiol. Lett.">
        <title>Oceanobacillus iheyensis gen. nov., sp. nov., a deep-sea extremely halotolerant and alkaliphilic species isolated from a depth of 1050 m on the Iheya Ridge.</title>
        <authorList>
            <person name="Lu J."/>
            <person name="Nogi Y."/>
            <person name="Takami H."/>
        </authorList>
    </citation>
    <scope>NUCLEOTIDE SEQUENCE [LARGE SCALE GENOMIC DNA]</scope>
    <source>
        <strain evidence="3">DSM 14371 / CIP 107618 / JCM 11309 / KCTC 3954 / HTE831</strain>
    </source>
</reference>
<dbReference type="KEGG" id="oih:OB0267"/>